<feature type="domain" description="Glycoside hydrolase family 31 TIM barrel" evidence="5">
    <location>
        <begin position="396"/>
        <end position="721"/>
    </location>
</feature>
<dbReference type="Gene3D" id="2.60.40.1180">
    <property type="entry name" value="Golgi alpha-mannosidase II"/>
    <property type="match status" value="2"/>
</dbReference>
<dbReference type="GO" id="GO:0005794">
    <property type="term" value="C:Golgi apparatus"/>
    <property type="evidence" value="ECO:0007669"/>
    <property type="project" value="UniProtKB-SubCell"/>
</dbReference>
<dbReference type="InterPro" id="IPR025887">
    <property type="entry name" value="Glyco_hydro_31_N_dom"/>
</dbReference>
<evidence type="ECO:0000256" key="2">
    <source>
        <dbReference type="RuleBase" id="RU361185"/>
    </source>
</evidence>
<dbReference type="Ensembl" id="ENSATET00000040877.2">
    <property type="protein sequence ID" value="ENSATEP00000067628.1"/>
    <property type="gene ID" value="ENSATEG00000014057.3"/>
</dbReference>
<keyword evidence="3" id="KW-0812">Transmembrane</keyword>
<dbReference type="GO" id="GO:0033919">
    <property type="term" value="F:glucan 1,3-alpha-glucosidase activity"/>
    <property type="evidence" value="ECO:0007669"/>
    <property type="project" value="TreeGrafter"/>
</dbReference>
<keyword evidence="2" id="KW-0326">Glycosidase</keyword>
<proteinExistence type="inferred from homology"/>
<evidence type="ECO:0000259" key="6">
    <source>
        <dbReference type="Pfam" id="PF13802"/>
    </source>
</evidence>
<dbReference type="GO" id="GO:0030246">
    <property type="term" value="F:carbohydrate binding"/>
    <property type="evidence" value="ECO:0007669"/>
    <property type="project" value="InterPro"/>
</dbReference>
<dbReference type="CDD" id="cd06603">
    <property type="entry name" value="GH31_GANC_GANAB_alpha"/>
    <property type="match status" value="1"/>
</dbReference>
<reference evidence="8" key="1">
    <citation type="submission" date="2021-04" db="EMBL/GenBank/DDBJ databases">
        <authorList>
            <consortium name="Wellcome Sanger Institute Data Sharing"/>
        </authorList>
    </citation>
    <scope>NUCLEOTIDE SEQUENCE [LARGE SCALE GENOMIC DNA]</scope>
</reference>
<dbReference type="GeneTree" id="ENSGT00940000159139"/>
<evidence type="ECO:0008006" key="10">
    <source>
        <dbReference type="Google" id="ProtNLM"/>
    </source>
</evidence>
<feature type="transmembrane region" description="Helical" evidence="3">
    <location>
        <begin position="200"/>
        <end position="220"/>
    </location>
</feature>
<dbReference type="Gene3D" id="3.20.20.80">
    <property type="entry name" value="Glycosidases"/>
    <property type="match status" value="1"/>
</dbReference>
<comment type="similarity">
    <text evidence="1 2">Belongs to the glycosyl hydrolase 31 family.</text>
</comment>
<dbReference type="Pfam" id="PF13802">
    <property type="entry name" value="Gal_mutarotas_2"/>
    <property type="match status" value="1"/>
</dbReference>
<dbReference type="InterPro" id="IPR013780">
    <property type="entry name" value="Glyco_hydro_b"/>
</dbReference>
<dbReference type="PANTHER" id="PTHR22762">
    <property type="entry name" value="ALPHA-GLUCOSIDASE"/>
    <property type="match status" value="1"/>
</dbReference>
<evidence type="ECO:0000256" key="1">
    <source>
        <dbReference type="ARBA" id="ARBA00007806"/>
    </source>
</evidence>
<evidence type="ECO:0000259" key="7">
    <source>
        <dbReference type="Pfam" id="PF21365"/>
    </source>
</evidence>
<dbReference type="GO" id="GO:0006491">
    <property type="term" value="P:N-glycan processing"/>
    <property type="evidence" value="ECO:0007669"/>
    <property type="project" value="TreeGrafter"/>
</dbReference>
<feature type="chain" id="PRO_5046804911" description="Glycoside hydrolase family 31 N-terminal domain-containing protein" evidence="4">
    <location>
        <begin position="27"/>
        <end position="951"/>
    </location>
</feature>
<feature type="domain" description="Glycosyl hydrolase family 31 C-terminal" evidence="7">
    <location>
        <begin position="730"/>
        <end position="818"/>
    </location>
</feature>
<dbReference type="InterPro" id="IPR017853">
    <property type="entry name" value="GH"/>
</dbReference>
<evidence type="ECO:0000313" key="8">
    <source>
        <dbReference type="Ensembl" id="ENSATEP00000067628.1"/>
    </source>
</evidence>
<dbReference type="SUPFAM" id="SSF51445">
    <property type="entry name" value="(Trans)glycosidases"/>
    <property type="match status" value="1"/>
</dbReference>
<name>A0A7N6BT31_ANATE</name>
<dbReference type="Pfam" id="PF01055">
    <property type="entry name" value="Glyco_hydro_31_2nd"/>
    <property type="match status" value="1"/>
</dbReference>
<dbReference type="SUPFAM" id="SSF51011">
    <property type="entry name" value="Glycosyl hydrolase domain"/>
    <property type="match status" value="1"/>
</dbReference>
<evidence type="ECO:0000256" key="3">
    <source>
        <dbReference type="SAM" id="Phobius"/>
    </source>
</evidence>
<evidence type="ECO:0000313" key="9">
    <source>
        <dbReference type="Proteomes" id="UP000265040"/>
    </source>
</evidence>
<dbReference type="InterPro" id="IPR048395">
    <property type="entry name" value="Glyco_hydro_31_C"/>
</dbReference>
<evidence type="ECO:0000259" key="5">
    <source>
        <dbReference type="Pfam" id="PF01055"/>
    </source>
</evidence>
<feature type="signal peptide" evidence="4">
    <location>
        <begin position="1"/>
        <end position="26"/>
    </location>
</feature>
<dbReference type="InterPro" id="IPR011013">
    <property type="entry name" value="Gal_mutarotase_sf_dom"/>
</dbReference>
<dbReference type="SUPFAM" id="SSF74650">
    <property type="entry name" value="Galactose mutarotase-like"/>
    <property type="match status" value="1"/>
</dbReference>
<keyword evidence="2" id="KW-0378">Hydrolase</keyword>
<dbReference type="Gene3D" id="2.60.40.1760">
    <property type="entry name" value="glycosyl hydrolase (family 31)"/>
    <property type="match status" value="1"/>
</dbReference>
<reference evidence="8" key="2">
    <citation type="submission" date="2025-08" db="UniProtKB">
        <authorList>
            <consortium name="Ensembl"/>
        </authorList>
    </citation>
    <scope>IDENTIFICATION</scope>
</reference>
<dbReference type="Pfam" id="PF21365">
    <property type="entry name" value="Glyco_hydro_31_3rd"/>
    <property type="match status" value="1"/>
</dbReference>
<organism evidence="8 9">
    <name type="scientific">Anabas testudineus</name>
    <name type="common">Climbing perch</name>
    <name type="synonym">Anthias testudineus</name>
    <dbReference type="NCBI Taxonomy" id="64144"/>
    <lineage>
        <taxon>Eukaryota</taxon>
        <taxon>Metazoa</taxon>
        <taxon>Chordata</taxon>
        <taxon>Craniata</taxon>
        <taxon>Vertebrata</taxon>
        <taxon>Euteleostomi</taxon>
        <taxon>Actinopterygii</taxon>
        <taxon>Neopterygii</taxon>
        <taxon>Teleostei</taxon>
        <taxon>Neoteleostei</taxon>
        <taxon>Acanthomorphata</taxon>
        <taxon>Anabantaria</taxon>
        <taxon>Anabantiformes</taxon>
        <taxon>Anabantoidei</taxon>
        <taxon>Anabantidae</taxon>
        <taxon>Anabas</taxon>
    </lineage>
</organism>
<dbReference type="AlphaFoldDB" id="A0A7N6BT31"/>
<accession>A0A7N6BT31</accession>
<dbReference type="PANTHER" id="PTHR22762:SF162">
    <property type="entry name" value="NEUTRAL ALPHA-GLUCOSIDASE AB"/>
    <property type="match status" value="1"/>
</dbReference>
<dbReference type="GO" id="GO:0106407">
    <property type="term" value="F:Glc2Man9GlcNAc2 oligosaccharide glucosidase activity"/>
    <property type="evidence" value="ECO:0007669"/>
    <property type="project" value="UniProtKB-EC"/>
</dbReference>
<dbReference type="CDD" id="cd14752">
    <property type="entry name" value="GH31_N"/>
    <property type="match status" value="1"/>
</dbReference>
<dbReference type="InterPro" id="IPR000322">
    <property type="entry name" value="Glyco_hydro_31_TIM"/>
</dbReference>
<evidence type="ECO:0000256" key="4">
    <source>
        <dbReference type="SAM" id="SignalP"/>
    </source>
</evidence>
<sequence>MSMWTGHKMSPVLVFWLALCLSGTWAVDRGNFKTCDQSAFCKRQRALKPGESPYRALLETLELTNTRLTLQLINDNNKVRLLLELYRLQGNITRVKINELKPLKPRYEVPDVLIREPPTEPLSLLSQDENGVVLSLGAESQRVIVSARPFRLDIMEGSDVVMSLNSRGLLTFEHLRMRKDTKTRLTQQTRLRYYTLKCTFFFSSSVVFQMFLLLFSLFACQTAKEEEEKVEDGMWEETFKSHSDSKPNGPSAVSLDFSLPGVEHVYGIPEHADNLRLKTTDNGDPYRLYNLDVFQYELYNPMALYGAVPVMLAHNTQRTTGIFWLNAAETWVDISSNTAGKTVFGKMLDYVQGSSETPQTDVRWISESGIIDVFIMLGPTPKDVFSQYASLTGTQSFPPLSSLGYHQCRWNYNDQEDVQAVDAGFDEHDIPYDFIWLDIEHTDGKRYFTWDPHKFATPKEMLQGLMDKRRKMVAIVDPHIKVDSNYKIHNEIRSRGFYVKNKDGGDYEGWCWPGSAGYPDFTREDMRAWWASMFAYDQYEGSMENLYTWNDMNEPSVFNGPEVTMHKDAMHGAWEHRDVHNLYGLYVQMATADGQLQRSGGTERPFVLTRAFFAGSQRYGAVWTGDNAAEWDHLKISIPMCLSLGLVGISFCGADVGGFFKSPSAELLVRWYQTGAYQPFFRAHAHLDTPRREPWLFGPENTALIREVVRQRYTLLPYWYQQFYQAHRTGQPVMRPLWVEYPQDPATFAVDDEFLIGRDLLVHPVTEEGARGVTAYLPGKDGVWFDVHTFQKHNGAQNLYIPVTMSSIPVFQRGGSIIPRKLRVRRSSSCMEDDPYTLYVALNLQRTAEGELYIDDGHTFNYEKKEFIHRRLSFANNILSSVNLAPDAQFTTRSWIERIIILGASKPSKVTVKTTDGQENPVEFDFDASMSVLTLRKPGVNAGADWTVTLQ</sequence>
<protein>
    <recommendedName>
        <fullName evidence="10">Glycoside hydrolase family 31 N-terminal domain-containing protein</fullName>
    </recommendedName>
</protein>
<dbReference type="GO" id="GO:0005975">
    <property type="term" value="P:carbohydrate metabolic process"/>
    <property type="evidence" value="ECO:0007669"/>
    <property type="project" value="InterPro"/>
</dbReference>
<reference evidence="8" key="3">
    <citation type="submission" date="2025-09" db="UniProtKB">
        <authorList>
            <consortium name="Ensembl"/>
        </authorList>
    </citation>
    <scope>IDENTIFICATION</scope>
</reference>
<keyword evidence="4" id="KW-0732">Signal</keyword>
<keyword evidence="3" id="KW-0472">Membrane</keyword>
<dbReference type="Proteomes" id="UP000265040">
    <property type="component" value="Chromosome 10"/>
</dbReference>
<keyword evidence="3" id="KW-1133">Transmembrane helix</keyword>
<keyword evidence="9" id="KW-1185">Reference proteome</keyword>
<gene>
    <name evidence="8" type="primary">GANAB</name>
</gene>
<dbReference type="GO" id="GO:0017177">
    <property type="term" value="C:glucosidase II complex"/>
    <property type="evidence" value="ECO:0007669"/>
    <property type="project" value="TreeGrafter"/>
</dbReference>
<feature type="domain" description="Glycoside hydrolase family 31 N-terminal" evidence="6">
    <location>
        <begin position="83"/>
        <end position="333"/>
    </location>
</feature>